<organism evidence="11 12">
    <name type="scientific">Ladona fulva</name>
    <name type="common">Scarce chaser dragonfly</name>
    <name type="synonym">Libellula fulva</name>
    <dbReference type="NCBI Taxonomy" id="123851"/>
    <lineage>
        <taxon>Eukaryota</taxon>
        <taxon>Metazoa</taxon>
        <taxon>Ecdysozoa</taxon>
        <taxon>Arthropoda</taxon>
        <taxon>Hexapoda</taxon>
        <taxon>Insecta</taxon>
        <taxon>Pterygota</taxon>
        <taxon>Palaeoptera</taxon>
        <taxon>Odonata</taxon>
        <taxon>Epiprocta</taxon>
        <taxon>Anisoptera</taxon>
        <taxon>Libelluloidea</taxon>
        <taxon>Libellulidae</taxon>
        <taxon>Ladona</taxon>
    </lineage>
</organism>
<evidence type="ECO:0000256" key="4">
    <source>
        <dbReference type="ARBA" id="ARBA00022989"/>
    </source>
</evidence>
<dbReference type="PROSITE" id="PS50850">
    <property type="entry name" value="MFS"/>
    <property type="match status" value="1"/>
</dbReference>
<feature type="domain" description="Major facilitator superfamily (MFS) profile" evidence="10">
    <location>
        <begin position="1"/>
        <end position="425"/>
    </location>
</feature>
<feature type="transmembrane region" description="Helical" evidence="9">
    <location>
        <begin position="234"/>
        <end position="254"/>
    </location>
</feature>
<reference evidence="11" key="1">
    <citation type="submission" date="2013-04" db="EMBL/GenBank/DDBJ databases">
        <authorList>
            <person name="Qu J."/>
            <person name="Murali S.C."/>
            <person name="Bandaranaike D."/>
            <person name="Bellair M."/>
            <person name="Blankenburg K."/>
            <person name="Chao H."/>
            <person name="Dinh H."/>
            <person name="Doddapaneni H."/>
            <person name="Downs B."/>
            <person name="Dugan-Rocha S."/>
            <person name="Elkadiri S."/>
            <person name="Gnanaolivu R.D."/>
            <person name="Hernandez B."/>
            <person name="Javaid M."/>
            <person name="Jayaseelan J.C."/>
            <person name="Lee S."/>
            <person name="Li M."/>
            <person name="Ming W."/>
            <person name="Munidasa M."/>
            <person name="Muniz J."/>
            <person name="Nguyen L."/>
            <person name="Ongeri F."/>
            <person name="Osuji N."/>
            <person name="Pu L.-L."/>
            <person name="Puazo M."/>
            <person name="Qu C."/>
            <person name="Quiroz J."/>
            <person name="Raj R."/>
            <person name="Weissenberger G."/>
            <person name="Xin Y."/>
            <person name="Zou X."/>
            <person name="Han Y."/>
            <person name="Richards S."/>
            <person name="Worley K."/>
            <person name="Muzny D."/>
            <person name="Gibbs R."/>
        </authorList>
    </citation>
    <scope>NUCLEOTIDE SEQUENCE</scope>
    <source>
        <strain evidence="11">Sampled in the wild</strain>
    </source>
</reference>
<evidence type="ECO:0000256" key="1">
    <source>
        <dbReference type="ARBA" id="ARBA00004651"/>
    </source>
</evidence>
<dbReference type="GO" id="GO:0022857">
    <property type="term" value="F:transmembrane transporter activity"/>
    <property type="evidence" value="ECO:0007669"/>
    <property type="project" value="InterPro"/>
</dbReference>
<keyword evidence="2" id="KW-1003">Cell membrane</keyword>
<evidence type="ECO:0000256" key="7">
    <source>
        <dbReference type="ARBA" id="ARBA00024348"/>
    </source>
</evidence>
<evidence type="ECO:0000256" key="9">
    <source>
        <dbReference type="SAM" id="Phobius"/>
    </source>
</evidence>
<evidence type="ECO:0000256" key="3">
    <source>
        <dbReference type="ARBA" id="ARBA00022692"/>
    </source>
</evidence>
<dbReference type="OrthoDB" id="4142200at2759"/>
<dbReference type="InterPro" id="IPR036259">
    <property type="entry name" value="MFS_trans_sf"/>
</dbReference>
<feature type="transmembrane region" description="Helical" evidence="9">
    <location>
        <begin position="370"/>
        <end position="387"/>
    </location>
</feature>
<comment type="caution">
    <text evidence="11">The sequence shown here is derived from an EMBL/GenBank/DDBJ whole genome shotgun (WGS) entry which is preliminary data.</text>
</comment>
<dbReference type="Gene3D" id="1.20.1250.20">
    <property type="entry name" value="MFS general substrate transporter like domains"/>
    <property type="match status" value="1"/>
</dbReference>
<protein>
    <recommendedName>
        <fullName evidence="10">Major facilitator superfamily (MFS) profile domain-containing protein</fullName>
    </recommendedName>
</protein>
<name>A0A8K0K2M3_LADFU</name>
<dbReference type="Proteomes" id="UP000792457">
    <property type="component" value="Unassembled WGS sequence"/>
</dbReference>
<dbReference type="PRINTS" id="PR00171">
    <property type="entry name" value="SUGRTRNSPORT"/>
</dbReference>
<evidence type="ECO:0000313" key="11">
    <source>
        <dbReference type="EMBL" id="KAG8227206.1"/>
    </source>
</evidence>
<dbReference type="PANTHER" id="PTHR48021:SF1">
    <property type="entry name" value="GH07001P-RELATED"/>
    <property type="match status" value="1"/>
</dbReference>
<evidence type="ECO:0000256" key="6">
    <source>
        <dbReference type="ARBA" id="ARBA00023180"/>
    </source>
</evidence>
<keyword evidence="3 9" id="KW-0812">Transmembrane</keyword>
<evidence type="ECO:0000256" key="2">
    <source>
        <dbReference type="ARBA" id="ARBA00022475"/>
    </source>
</evidence>
<dbReference type="NCBIfam" id="TIGR00879">
    <property type="entry name" value="SP"/>
    <property type="match status" value="1"/>
</dbReference>
<keyword evidence="12" id="KW-1185">Reference proteome</keyword>
<evidence type="ECO:0000259" key="10">
    <source>
        <dbReference type="PROSITE" id="PS50850"/>
    </source>
</evidence>
<dbReference type="InterPro" id="IPR050549">
    <property type="entry name" value="MFS_Trehalose_Transporter"/>
</dbReference>
<dbReference type="PROSITE" id="PS00216">
    <property type="entry name" value="SUGAR_TRANSPORT_1"/>
    <property type="match status" value="2"/>
</dbReference>
<dbReference type="InterPro" id="IPR003663">
    <property type="entry name" value="Sugar/inositol_transpt"/>
</dbReference>
<dbReference type="PANTHER" id="PTHR48021">
    <property type="match status" value="1"/>
</dbReference>
<dbReference type="GO" id="GO:0005886">
    <property type="term" value="C:plasma membrane"/>
    <property type="evidence" value="ECO:0007669"/>
    <property type="project" value="UniProtKB-SubCell"/>
</dbReference>
<sequence>MNRLMGKIGTHEPLDHPLTLEESSWVSSLLTLGAIFGPLCGGIFIDKLGRKYTLLFMAGLPSILGWILTISAKNYGMLYAARFLIGISTGSASTLGPVYVAEISSASERGALCSLRELMLTVGILLEYAVGPYVSYYVLGGMNLTVNVIFLVSFFFMPESPYYLIAIGKQEEAEKSLAWFRGERAYTSSPSSDVLKELEDIADSVKASGIGKSSMLDSFRDLFATRGNRRALRIMAGLVFTFQFSGINAVTFNAESIFRGSKGDDPILGASESAIVLALVQMVGAWVASVLADRLGRRPLLFVSTVVCGISLTALGAHDYIGAGDVSKVSNMEWFPIACLVLFNIAFSVGLGPLTWVIMGELFSSKSKGAASMSCGCFAWIAGFAVTRTFQPIAFSAGAFVAYWIYAACSFAGFVFTVVFLPETKCKTLQEIQSDLDK</sequence>
<reference evidence="11" key="2">
    <citation type="submission" date="2017-10" db="EMBL/GenBank/DDBJ databases">
        <title>Ladona fulva Genome sequencing and assembly.</title>
        <authorList>
            <person name="Murali S."/>
            <person name="Richards S."/>
            <person name="Bandaranaike D."/>
            <person name="Bellair M."/>
            <person name="Blankenburg K."/>
            <person name="Chao H."/>
            <person name="Dinh H."/>
            <person name="Doddapaneni H."/>
            <person name="Dugan-Rocha S."/>
            <person name="Elkadiri S."/>
            <person name="Gnanaolivu R."/>
            <person name="Hernandez B."/>
            <person name="Skinner E."/>
            <person name="Javaid M."/>
            <person name="Lee S."/>
            <person name="Li M."/>
            <person name="Ming W."/>
            <person name="Munidasa M."/>
            <person name="Muniz J."/>
            <person name="Nguyen L."/>
            <person name="Hughes D."/>
            <person name="Osuji N."/>
            <person name="Pu L.-L."/>
            <person name="Puazo M."/>
            <person name="Qu C."/>
            <person name="Quiroz J."/>
            <person name="Raj R."/>
            <person name="Weissenberger G."/>
            <person name="Xin Y."/>
            <person name="Zou X."/>
            <person name="Han Y."/>
            <person name="Worley K."/>
            <person name="Muzny D."/>
            <person name="Gibbs R."/>
        </authorList>
    </citation>
    <scope>NUCLEOTIDE SEQUENCE</scope>
    <source>
        <strain evidence="11">Sampled in the wild</strain>
    </source>
</reference>
<accession>A0A8K0K2M3</accession>
<dbReference type="InterPro" id="IPR020846">
    <property type="entry name" value="MFS_dom"/>
</dbReference>
<keyword evidence="5 9" id="KW-0472">Membrane</keyword>
<dbReference type="PROSITE" id="PS00217">
    <property type="entry name" value="SUGAR_TRANSPORT_2"/>
    <property type="match status" value="1"/>
</dbReference>
<proteinExistence type="inferred from homology"/>
<feature type="transmembrane region" description="Helical" evidence="9">
    <location>
        <begin position="52"/>
        <end position="72"/>
    </location>
</feature>
<dbReference type="InterPro" id="IPR005829">
    <property type="entry name" value="Sugar_transporter_CS"/>
</dbReference>
<dbReference type="SUPFAM" id="SSF103473">
    <property type="entry name" value="MFS general substrate transporter"/>
    <property type="match status" value="1"/>
</dbReference>
<feature type="transmembrane region" description="Helical" evidence="9">
    <location>
        <begin position="274"/>
        <end position="292"/>
    </location>
</feature>
<evidence type="ECO:0000256" key="8">
    <source>
        <dbReference type="RuleBase" id="RU003346"/>
    </source>
</evidence>
<feature type="transmembrane region" description="Helical" evidence="9">
    <location>
        <begin position="393"/>
        <end position="421"/>
    </location>
</feature>
<feature type="transmembrane region" description="Helical" evidence="9">
    <location>
        <begin position="136"/>
        <end position="157"/>
    </location>
</feature>
<evidence type="ECO:0000313" key="12">
    <source>
        <dbReference type="Proteomes" id="UP000792457"/>
    </source>
</evidence>
<feature type="transmembrane region" description="Helical" evidence="9">
    <location>
        <begin position="334"/>
        <end position="358"/>
    </location>
</feature>
<feature type="transmembrane region" description="Helical" evidence="9">
    <location>
        <begin position="25"/>
        <end position="45"/>
    </location>
</feature>
<comment type="subcellular location">
    <subcellularLocation>
        <location evidence="1">Cell membrane</location>
        <topology evidence="1">Multi-pass membrane protein</topology>
    </subcellularLocation>
</comment>
<keyword evidence="6" id="KW-0325">Glycoprotein</keyword>
<feature type="transmembrane region" description="Helical" evidence="9">
    <location>
        <begin position="299"/>
        <end position="322"/>
    </location>
</feature>
<dbReference type="AlphaFoldDB" id="A0A8K0K2M3"/>
<dbReference type="Pfam" id="PF00083">
    <property type="entry name" value="Sugar_tr"/>
    <property type="match status" value="1"/>
</dbReference>
<dbReference type="InterPro" id="IPR005828">
    <property type="entry name" value="MFS_sugar_transport-like"/>
</dbReference>
<gene>
    <name evidence="11" type="ORF">J437_LFUL003412</name>
</gene>
<keyword evidence="4 9" id="KW-1133">Transmembrane helix</keyword>
<dbReference type="FunFam" id="1.20.1250.20:FF:000055">
    <property type="entry name" value="Facilitated trehalose transporter Tret1-2 homolog"/>
    <property type="match status" value="1"/>
</dbReference>
<dbReference type="EMBL" id="KZ308314">
    <property type="protein sequence ID" value="KAG8227206.1"/>
    <property type="molecule type" value="Genomic_DNA"/>
</dbReference>
<keyword evidence="8" id="KW-0813">Transport</keyword>
<comment type="similarity">
    <text evidence="7">Belongs to the major facilitator superfamily. Sugar transporter (TC 2.A.1.1) family. Trehalose transporter subfamily.</text>
</comment>
<evidence type="ECO:0000256" key="5">
    <source>
        <dbReference type="ARBA" id="ARBA00023136"/>
    </source>
</evidence>